<dbReference type="Pfam" id="PF04389">
    <property type="entry name" value="Peptidase_M28"/>
    <property type="match status" value="1"/>
</dbReference>
<dbReference type="SUPFAM" id="SSF52025">
    <property type="entry name" value="PA domain"/>
    <property type="match status" value="1"/>
</dbReference>
<dbReference type="Gene3D" id="3.50.30.30">
    <property type="match status" value="1"/>
</dbReference>
<feature type="signal peptide" evidence="2">
    <location>
        <begin position="1"/>
        <end position="43"/>
    </location>
</feature>
<keyword evidence="2" id="KW-0732">Signal</keyword>
<dbReference type="EMBL" id="BMXL01000027">
    <property type="protein sequence ID" value="GHD33565.1"/>
    <property type="molecule type" value="Genomic_DNA"/>
</dbReference>
<feature type="domain" description="PA" evidence="3">
    <location>
        <begin position="183"/>
        <end position="268"/>
    </location>
</feature>
<dbReference type="AlphaFoldDB" id="A0A918XIA5"/>
<accession>A0A918XIA5</accession>
<dbReference type="SUPFAM" id="SSF53187">
    <property type="entry name" value="Zn-dependent exopeptidases"/>
    <property type="match status" value="1"/>
</dbReference>
<organism evidence="5 6">
    <name type="scientific">Nocardiopsis kunsanensis</name>
    <dbReference type="NCBI Taxonomy" id="141693"/>
    <lineage>
        <taxon>Bacteria</taxon>
        <taxon>Bacillati</taxon>
        <taxon>Actinomycetota</taxon>
        <taxon>Actinomycetes</taxon>
        <taxon>Streptosporangiales</taxon>
        <taxon>Nocardiopsidaceae</taxon>
        <taxon>Nocardiopsis</taxon>
    </lineage>
</organism>
<dbReference type="InterPro" id="IPR003137">
    <property type="entry name" value="PA_domain"/>
</dbReference>
<dbReference type="GO" id="GO:0008235">
    <property type="term" value="F:metalloexopeptidase activity"/>
    <property type="evidence" value="ECO:0007669"/>
    <property type="project" value="InterPro"/>
</dbReference>
<name>A0A918XIA5_9ACTN</name>
<comment type="caution">
    <text evidence="5">The sequence shown here is derived from an EMBL/GenBank/DDBJ whole genome shotgun (WGS) entry which is preliminary data.</text>
</comment>
<evidence type="ECO:0000259" key="3">
    <source>
        <dbReference type="Pfam" id="PF02225"/>
    </source>
</evidence>
<proteinExistence type="predicted"/>
<keyword evidence="6" id="KW-1185">Reference proteome</keyword>
<dbReference type="PANTHER" id="PTHR12147">
    <property type="entry name" value="METALLOPEPTIDASE M28 FAMILY MEMBER"/>
    <property type="match status" value="1"/>
</dbReference>
<keyword evidence="5" id="KW-0378">Hydrolase</keyword>
<evidence type="ECO:0000313" key="5">
    <source>
        <dbReference type="EMBL" id="GHD33565.1"/>
    </source>
</evidence>
<evidence type="ECO:0000313" key="6">
    <source>
        <dbReference type="Proteomes" id="UP000654947"/>
    </source>
</evidence>
<dbReference type="PANTHER" id="PTHR12147:SF26">
    <property type="entry name" value="PEPTIDASE M28 DOMAIN-CONTAINING PROTEIN"/>
    <property type="match status" value="1"/>
</dbReference>
<dbReference type="InterPro" id="IPR045175">
    <property type="entry name" value="M28_fam"/>
</dbReference>
<reference evidence="5 6" key="1">
    <citation type="journal article" date="2014" name="Int. J. Syst. Evol. Microbiol.">
        <title>Complete genome sequence of Corynebacterium casei LMG S-19264T (=DSM 44701T), isolated from a smear-ripened cheese.</title>
        <authorList>
            <consortium name="US DOE Joint Genome Institute (JGI-PGF)"/>
            <person name="Walter F."/>
            <person name="Albersmeier A."/>
            <person name="Kalinowski J."/>
            <person name="Ruckert C."/>
        </authorList>
    </citation>
    <scope>NUCLEOTIDE SEQUENCE [LARGE SCALE GENOMIC DNA]</scope>
    <source>
        <strain evidence="5 6">KCTC 19473</strain>
    </source>
</reference>
<evidence type="ECO:0000256" key="2">
    <source>
        <dbReference type="SAM" id="SignalP"/>
    </source>
</evidence>
<feature type="compositionally biased region" description="Basic and acidic residues" evidence="1">
    <location>
        <begin position="533"/>
        <end position="542"/>
    </location>
</feature>
<keyword evidence="5" id="KW-0645">Protease</keyword>
<evidence type="ECO:0000259" key="4">
    <source>
        <dbReference type="Pfam" id="PF04389"/>
    </source>
</evidence>
<feature type="chain" id="PRO_5037828495" evidence="2">
    <location>
        <begin position="44"/>
        <end position="542"/>
    </location>
</feature>
<feature type="region of interest" description="Disordered" evidence="1">
    <location>
        <begin position="521"/>
        <end position="542"/>
    </location>
</feature>
<dbReference type="Pfam" id="PF02225">
    <property type="entry name" value="PA"/>
    <property type="match status" value="1"/>
</dbReference>
<dbReference type="RefSeq" id="WP_017576078.1">
    <property type="nucleotide sequence ID" value="NZ_BMXL01000027.1"/>
</dbReference>
<dbReference type="InterPro" id="IPR046450">
    <property type="entry name" value="PA_dom_sf"/>
</dbReference>
<dbReference type="Proteomes" id="UP000654947">
    <property type="component" value="Unassembled WGS sequence"/>
</dbReference>
<keyword evidence="5" id="KW-0031">Aminopeptidase</keyword>
<feature type="domain" description="Peptidase M28" evidence="4">
    <location>
        <begin position="293"/>
        <end position="502"/>
    </location>
</feature>
<evidence type="ECO:0000256" key="1">
    <source>
        <dbReference type="SAM" id="MobiDB-lite"/>
    </source>
</evidence>
<sequence length="542" mass="56616">MQEPAPEFATTTGSRSLSRSATAAAGALVLTASTLALGSPAHAANELEPTAPGSVAQAPAEVFSEQNMTQHPGTPAEAPEQAPLSDLVTAEAIKWHMENLATIAEYNGGNRATGTAGYDVAAQYVEDQLERAGYETWRHEYDYELWREQSGPVLNQTAPEELELVEDEDFNTMSYSGPGEVSAPGVAVAPESSSSGCSAEDFADFPEGAVAITVRGECEFGQKVANAADAGASAALVVNTEDESFLGTLGEMSEIPALGVSGLAGEQLLAAGDGLELDLSVDAEVTEESSYSVLAETEGGADDNVVTVGGHLDSVEDGPGINDNGSGSSFVLETAIQMAQQETPNNKVRFAFWGTEEEGLTGSTEYVGDLTEEELDEIALYLNFDMIGSHNYGRFVLDGRMDLPGSGGAPSGSGAIAQILEEYFDEQGQVHEPGVLSGRSDYGPFMEAGVAAGGLFSGGDGVKSEEQAEWYGGTAGEPFDPYYHTPDDTMENIDWNSVAELSAAGAHGVETLAESTLPVNGVTPLAEQGPVELPRKGDAWLR</sequence>
<protein>
    <submittedName>
        <fullName evidence="5">Aminopeptidase</fullName>
    </submittedName>
</protein>
<dbReference type="Gene3D" id="3.40.630.10">
    <property type="entry name" value="Zn peptidases"/>
    <property type="match status" value="1"/>
</dbReference>
<gene>
    <name evidence="5" type="primary">lap</name>
    <name evidence="5" type="ORF">GCM10007147_38340</name>
</gene>
<dbReference type="GO" id="GO:0006508">
    <property type="term" value="P:proteolysis"/>
    <property type="evidence" value="ECO:0007669"/>
    <property type="project" value="InterPro"/>
</dbReference>
<dbReference type="GO" id="GO:0004177">
    <property type="term" value="F:aminopeptidase activity"/>
    <property type="evidence" value="ECO:0007669"/>
    <property type="project" value="UniProtKB-KW"/>
</dbReference>
<dbReference type="InterPro" id="IPR007484">
    <property type="entry name" value="Peptidase_M28"/>
</dbReference>